<feature type="region of interest" description="Disordered" evidence="1">
    <location>
        <begin position="523"/>
        <end position="559"/>
    </location>
</feature>
<dbReference type="EMBL" id="KZ992932">
    <property type="protein sequence ID" value="RKP06202.1"/>
    <property type="molecule type" value="Genomic_DNA"/>
</dbReference>
<feature type="region of interest" description="Disordered" evidence="1">
    <location>
        <begin position="244"/>
        <end position="265"/>
    </location>
</feature>
<feature type="compositionally biased region" description="Acidic residues" evidence="1">
    <location>
        <begin position="85"/>
        <end position="94"/>
    </location>
</feature>
<dbReference type="AlphaFoldDB" id="A0A4P9XKC4"/>
<gene>
    <name evidence="2" type="ORF">THASP1DRAFT_25433</name>
</gene>
<sequence>MPRSFRESLLQAISRHRLDMDADADTSDASDSVVEALLRSSASVWDTTLMSDELSGASWTDDEDDSHENESDGNYTDEERNISGEDVDSDDLASDEMHGVMGSYDHTEDGDDNDNGNDSEVPVEQTNSVAMEQSVHQYGGDADTDTRGATSEQISEETARRARSPSRHLPLIPAAPGWRSQSRAHEDYMTIDSPLQPPSPEGLSRQSTRQDSLEAEESSGDHSPYAEVGRHPYGEWSADQQLHGHISSNNQGAGDSGESAADSQDIQWHSQENGYARNAFYHQRPGYADAGGENAGNVHAGEIAGNHVSAAQTRESSDHGQANASDYDTPELASPPEYEAPWLDRPLWHTPHSIDENTGLDILQWAEVTSNAPLPSPETVRRIARQMMARHAAQRQLPPPLVSAPPSASGGVPQPHGLQAQTMYPIQTGGVMDRDYYIGRRDPEEASEVDTTAATIYSEDRNTLIGTEDADSLAADDDFALGNNAGGRRISVGIGGTGVGSGAARPGSTVSFSLRPRSVVSMDSVSSSATGTGQIRRSSTAASVASQPAQSYNADGHGGGADRPAVLFTTVSDAFLLDTASSLDTLACIRRPTARVDVRTNRMLSQFDRLNMTEIFTVAMLQQWIPELNLAIVASQKGCVALTRIIRTYRSSGGTHRSDIYRRAMLCHRFHYLAFSFGAARKRYRPWRVQIV</sequence>
<evidence type="ECO:0000313" key="3">
    <source>
        <dbReference type="Proteomes" id="UP000271241"/>
    </source>
</evidence>
<feature type="region of interest" description="Disordered" evidence="1">
    <location>
        <begin position="55"/>
        <end position="122"/>
    </location>
</feature>
<dbReference type="Proteomes" id="UP000271241">
    <property type="component" value="Unassembled WGS sequence"/>
</dbReference>
<feature type="compositionally biased region" description="Polar residues" evidence="1">
    <location>
        <begin position="529"/>
        <end position="553"/>
    </location>
</feature>
<dbReference type="OrthoDB" id="5591786at2759"/>
<proteinExistence type="predicted"/>
<evidence type="ECO:0000256" key="1">
    <source>
        <dbReference type="SAM" id="MobiDB-lite"/>
    </source>
</evidence>
<organism evidence="2 3">
    <name type="scientific">Thamnocephalis sphaerospora</name>
    <dbReference type="NCBI Taxonomy" id="78915"/>
    <lineage>
        <taxon>Eukaryota</taxon>
        <taxon>Fungi</taxon>
        <taxon>Fungi incertae sedis</taxon>
        <taxon>Zoopagomycota</taxon>
        <taxon>Zoopagomycotina</taxon>
        <taxon>Zoopagomycetes</taxon>
        <taxon>Zoopagales</taxon>
        <taxon>Sigmoideomycetaceae</taxon>
        <taxon>Thamnocephalis</taxon>
    </lineage>
</organism>
<feature type="compositionally biased region" description="Acidic residues" evidence="1">
    <location>
        <begin position="108"/>
        <end position="117"/>
    </location>
</feature>
<feature type="compositionally biased region" description="Polar residues" evidence="1">
    <location>
        <begin position="310"/>
        <end position="326"/>
    </location>
</feature>
<reference evidence="3" key="1">
    <citation type="journal article" date="2018" name="Nat. Microbiol.">
        <title>Leveraging single-cell genomics to expand the fungal tree of life.</title>
        <authorList>
            <person name="Ahrendt S.R."/>
            <person name="Quandt C.A."/>
            <person name="Ciobanu D."/>
            <person name="Clum A."/>
            <person name="Salamov A."/>
            <person name="Andreopoulos B."/>
            <person name="Cheng J.F."/>
            <person name="Woyke T."/>
            <person name="Pelin A."/>
            <person name="Henrissat B."/>
            <person name="Reynolds N.K."/>
            <person name="Benny G.L."/>
            <person name="Smith M.E."/>
            <person name="James T.Y."/>
            <person name="Grigoriev I.V."/>
        </authorList>
    </citation>
    <scope>NUCLEOTIDE SEQUENCE [LARGE SCALE GENOMIC DNA]</scope>
    <source>
        <strain evidence="3">RSA 1356</strain>
    </source>
</reference>
<feature type="region of interest" description="Disordered" evidence="1">
    <location>
        <begin position="391"/>
        <end position="418"/>
    </location>
</feature>
<name>A0A4P9XKC4_9FUNG</name>
<protein>
    <submittedName>
        <fullName evidence="2">Uncharacterized protein</fullName>
    </submittedName>
</protein>
<evidence type="ECO:0000313" key="2">
    <source>
        <dbReference type="EMBL" id="RKP06202.1"/>
    </source>
</evidence>
<accession>A0A4P9XKC4</accession>
<keyword evidence="3" id="KW-1185">Reference proteome</keyword>
<feature type="region of interest" description="Disordered" evidence="1">
    <location>
        <begin position="310"/>
        <end position="339"/>
    </location>
</feature>
<feature type="region of interest" description="Disordered" evidence="1">
    <location>
        <begin position="136"/>
        <end position="231"/>
    </location>
</feature>